<keyword evidence="6 9" id="KW-0067">ATP-binding</keyword>
<gene>
    <name evidence="13" type="ORF">OKIOD_LOCUS3048</name>
</gene>
<dbReference type="CDD" id="cd14099">
    <property type="entry name" value="STKc_PLK"/>
    <property type="match status" value="1"/>
</dbReference>
<dbReference type="Gene3D" id="3.30.1120.30">
    <property type="entry name" value="POLO box domain"/>
    <property type="match status" value="2"/>
</dbReference>
<dbReference type="PROSITE" id="PS50011">
    <property type="entry name" value="PROTEIN_KINASE_DOM"/>
    <property type="match status" value="1"/>
</dbReference>
<keyword evidence="4 9" id="KW-0547">Nucleotide-binding</keyword>
<dbReference type="InterPro" id="IPR011009">
    <property type="entry name" value="Kinase-like_dom_sf"/>
</dbReference>
<evidence type="ECO:0000313" key="14">
    <source>
        <dbReference type="Proteomes" id="UP001158576"/>
    </source>
</evidence>
<keyword evidence="5 10" id="KW-0418">Kinase</keyword>
<evidence type="ECO:0000259" key="11">
    <source>
        <dbReference type="PROSITE" id="PS50011"/>
    </source>
</evidence>
<evidence type="ECO:0000256" key="2">
    <source>
        <dbReference type="ARBA" id="ARBA00022679"/>
    </source>
</evidence>
<dbReference type="Proteomes" id="UP001158576">
    <property type="component" value="Chromosome PAR"/>
</dbReference>
<dbReference type="CDD" id="cd13118">
    <property type="entry name" value="POLO_box_1"/>
    <property type="match status" value="1"/>
</dbReference>
<dbReference type="InterPro" id="IPR008271">
    <property type="entry name" value="Ser/Thr_kinase_AS"/>
</dbReference>
<evidence type="ECO:0000313" key="13">
    <source>
        <dbReference type="EMBL" id="CAG5087231.1"/>
    </source>
</evidence>
<dbReference type="Pfam" id="PF00659">
    <property type="entry name" value="POLO_box"/>
    <property type="match status" value="2"/>
</dbReference>
<dbReference type="InterPro" id="IPR017441">
    <property type="entry name" value="Protein_kinase_ATP_BS"/>
</dbReference>
<reference evidence="13 14" key="1">
    <citation type="submission" date="2021-04" db="EMBL/GenBank/DDBJ databases">
        <authorList>
            <person name="Bliznina A."/>
        </authorList>
    </citation>
    <scope>NUCLEOTIDE SEQUENCE [LARGE SCALE GENOMIC DNA]</scope>
</reference>
<dbReference type="InterPro" id="IPR033701">
    <property type="entry name" value="POLO_box_1"/>
</dbReference>
<comment type="catalytic activity">
    <reaction evidence="8">
        <text>L-seryl-[protein] + ATP = O-phospho-L-seryl-[protein] + ADP + H(+)</text>
        <dbReference type="Rhea" id="RHEA:17989"/>
        <dbReference type="Rhea" id="RHEA-COMP:9863"/>
        <dbReference type="Rhea" id="RHEA-COMP:11604"/>
        <dbReference type="ChEBI" id="CHEBI:15378"/>
        <dbReference type="ChEBI" id="CHEBI:29999"/>
        <dbReference type="ChEBI" id="CHEBI:30616"/>
        <dbReference type="ChEBI" id="CHEBI:83421"/>
        <dbReference type="ChEBI" id="CHEBI:456216"/>
        <dbReference type="EC" id="2.7.11.21"/>
    </reaction>
</comment>
<keyword evidence="2 10" id="KW-0808">Transferase</keyword>
<dbReference type="SUPFAM" id="SSF82615">
    <property type="entry name" value="Polo-box domain"/>
    <property type="match status" value="2"/>
</dbReference>
<dbReference type="InterPro" id="IPR000959">
    <property type="entry name" value="POLO_box_dom"/>
</dbReference>
<accession>A0ABN7RW94</accession>
<dbReference type="PROSITE" id="PS00108">
    <property type="entry name" value="PROTEIN_KINASE_ST"/>
    <property type="match status" value="1"/>
</dbReference>
<dbReference type="InterPro" id="IPR036947">
    <property type="entry name" value="POLO_box_dom_sf"/>
</dbReference>
<feature type="domain" description="Protein kinase" evidence="11">
    <location>
        <begin position="23"/>
        <end position="277"/>
    </location>
</feature>
<evidence type="ECO:0000256" key="8">
    <source>
        <dbReference type="ARBA" id="ARBA00048347"/>
    </source>
</evidence>
<comment type="similarity">
    <text evidence="10">Belongs to the protein kinase superfamily. Ser/Thr protein kinase family. CDC5/Polo subfamily.</text>
</comment>
<evidence type="ECO:0000256" key="5">
    <source>
        <dbReference type="ARBA" id="ARBA00022777"/>
    </source>
</evidence>
<dbReference type="CDD" id="cd13117">
    <property type="entry name" value="POLO_box_2"/>
    <property type="match status" value="1"/>
</dbReference>
<dbReference type="PANTHER" id="PTHR24345">
    <property type="entry name" value="SERINE/THREONINE-PROTEIN KINASE PLK"/>
    <property type="match status" value="1"/>
</dbReference>
<sequence>MSRNRDTVPIPTSIPDTQNGVTYKRLHYLGKGGFAKCYEFQNAATGEIVAGKVVPKTLLTKQHQKEKMMQEIALHKTLKHRNVVMFKSSFQDPNFVYITLEICKKQSMMELHKRRGPLTEPEVRYYMKQIGEGMDYLHNTMKMIHRDLKLGNIFINSEMVLKLGDFGLATRISSPDERKKTLCGTPNYIAPEILTKSGHSFAVDMWSSGCIMYTLLVGKPPFETSSLKETYSRIKRTEYVIPEDTVGPAASNLITSMLKNNPKTRITAKEMLDHEFLTEGYLPKRLPTSSLTVRPHFTERQMTFNTTKKPLIAVDNMPEEDEQQGYARPTIRKSLMPSDMPVIKVDPNTKRLQKKREDIDVLYNMLQETILNAVRILPEMPEDAEHPASSPVYWISKWVDYSDKYGIGFMLCDNSVGVLFNDATRAMLHANANNMQYLDKEFQESFFTKNDFPQAVKKKVSLIDYFRKYMNEHLLKAGAAAAPKEGDELSRLPYLRTWFRTRTAICLWLSNGSMQVNWFESHEKVVFCPKMKAITLLNQDGSTQTFLTRKLNKLGITEGMKEKIKYAKQMVRKCREGLEQEEQQNRQRMRENLRP</sequence>
<evidence type="ECO:0000256" key="4">
    <source>
        <dbReference type="ARBA" id="ARBA00022741"/>
    </source>
</evidence>
<evidence type="ECO:0000259" key="12">
    <source>
        <dbReference type="PROSITE" id="PS50078"/>
    </source>
</evidence>
<feature type="binding site" evidence="9">
    <location>
        <position position="52"/>
    </location>
    <ligand>
        <name>ATP</name>
        <dbReference type="ChEBI" id="CHEBI:30616"/>
    </ligand>
</feature>
<dbReference type="PROSITE" id="PS50078">
    <property type="entry name" value="POLO_BOX"/>
    <property type="match status" value="2"/>
</dbReference>
<organism evidence="13 14">
    <name type="scientific">Oikopleura dioica</name>
    <name type="common">Tunicate</name>
    <dbReference type="NCBI Taxonomy" id="34765"/>
    <lineage>
        <taxon>Eukaryota</taxon>
        <taxon>Metazoa</taxon>
        <taxon>Chordata</taxon>
        <taxon>Tunicata</taxon>
        <taxon>Appendicularia</taxon>
        <taxon>Copelata</taxon>
        <taxon>Oikopleuridae</taxon>
        <taxon>Oikopleura</taxon>
    </lineage>
</organism>
<dbReference type="EMBL" id="OU015568">
    <property type="protein sequence ID" value="CAG5087231.1"/>
    <property type="molecule type" value="Genomic_DNA"/>
</dbReference>
<keyword evidence="3" id="KW-0677">Repeat</keyword>
<feature type="domain" description="POLO box" evidence="12">
    <location>
        <begin position="394"/>
        <end position="472"/>
    </location>
</feature>
<dbReference type="Gene3D" id="1.10.510.10">
    <property type="entry name" value="Transferase(Phosphotransferase) domain 1"/>
    <property type="match status" value="1"/>
</dbReference>
<dbReference type="EC" id="2.7.11.21" evidence="10"/>
<evidence type="ECO:0000256" key="7">
    <source>
        <dbReference type="ARBA" id="ARBA00047802"/>
    </source>
</evidence>
<dbReference type="InterPro" id="IPR000719">
    <property type="entry name" value="Prot_kinase_dom"/>
</dbReference>
<dbReference type="SUPFAM" id="SSF56112">
    <property type="entry name" value="Protein kinase-like (PK-like)"/>
    <property type="match status" value="1"/>
</dbReference>
<evidence type="ECO:0000256" key="1">
    <source>
        <dbReference type="ARBA" id="ARBA00022527"/>
    </source>
</evidence>
<evidence type="ECO:0000256" key="9">
    <source>
        <dbReference type="PROSITE-ProRule" id="PRU10141"/>
    </source>
</evidence>
<feature type="domain" description="POLO box" evidence="12">
    <location>
        <begin position="494"/>
        <end position="576"/>
    </location>
</feature>
<dbReference type="PANTHER" id="PTHR24345:SF93">
    <property type="entry name" value="SERINE_THREONINE-PROTEIN KINASE PLK1"/>
    <property type="match status" value="1"/>
</dbReference>
<evidence type="ECO:0000256" key="6">
    <source>
        <dbReference type="ARBA" id="ARBA00022840"/>
    </source>
</evidence>
<dbReference type="InterPro" id="IPR033695">
    <property type="entry name" value="POLO_box_2"/>
</dbReference>
<dbReference type="Pfam" id="PF00069">
    <property type="entry name" value="Pkinase"/>
    <property type="match status" value="1"/>
</dbReference>
<keyword evidence="1 10" id="KW-0723">Serine/threonine-protein kinase</keyword>
<dbReference type="Gene3D" id="3.30.200.20">
    <property type="entry name" value="Phosphorylase Kinase, domain 1"/>
    <property type="match status" value="1"/>
</dbReference>
<dbReference type="SMART" id="SM00220">
    <property type="entry name" value="S_TKc"/>
    <property type="match status" value="1"/>
</dbReference>
<protein>
    <recommendedName>
        <fullName evidence="10">Serine/threonine-protein kinase PLK</fullName>
        <ecNumber evidence="10">2.7.11.21</ecNumber>
    </recommendedName>
    <alternativeName>
        <fullName evidence="10">Polo-like kinase</fullName>
    </alternativeName>
</protein>
<comment type="catalytic activity">
    <reaction evidence="7 10">
        <text>L-threonyl-[protein] + ATP = O-phospho-L-threonyl-[protein] + ADP + H(+)</text>
        <dbReference type="Rhea" id="RHEA:46608"/>
        <dbReference type="Rhea" id="RHEA-COMP:11060"/>
        <dbReference type="Rhea" id="RHEA-COMP:11605"/>
        <dbReference type="ChEBI" id="CHEBI:15378"/>
        <dbReference type="ChEBI" id="CHEBI:30013"/>
        <dbReference type="ChEBI" id="CHEBI:30616"/>
        <dbReference type="ChEBI" id="CHEBI:61977"/>
        <dbReference type="ChEBI" id="CHEBI:456216"/>
        <dbReference type="EC" id="2.7.11.21"/>
    </reaction>
</comment>
<evidence type="ECO:0000256" key="3">
    <source>
        <dbReference type="ARBA" id="ARBA00022737"/>
    </source>
</evidence>
<proteinExistence type="inferred from homology"/>
<name>A0ABN7RW94_OIKDI</name>
<evidence type="ECO:0000256" key="10">
    <source>
        <dbReference type="RuleBase" id="RU361162"/>
    </source>
</evidence>
<keyword evidence="14" id="KW-1185">Reference proteome</keyword>
<dbReference type="PROSITE" id="PS00107">
    <property type="entry name" value="PROTEIN_KINASE_ATP"/>
    <property type="match status" value="1"/>
</dbReference>